<dbReference type="EMBL" id="JBEFKJ010000008">
    <property type="protein sequence ID" value="KAL2044756.1"/>
    <property type="molecule type" value="Genomic_DNA"/>
</dbReference>
<keyword evidence="3" id="KW-1185">Reference proteome</keyword>
<feature type="region of interest" description="Disordered" evidence="1">
    <location>
        <begin position="86"/>
        <end position="111"/>
    </location>
</feature>
<evidence type="ECO:0000313" key="2">
    <source>
        <dbReference type="EMBL" id="KAL2044756.1"/>
    </source>
</evidence>
<gene>
    <name evidence="2" type="ORF">N7G274_002531</name>
</gene>
<name>A0ABR4AGW5_9LECA</name>
<proteinExistence type="predicted"/>
<dbReference type="Proteomes" id="UP001590950">
    <property type="component" value="Unassembled WGS sequence"/>
</dbReference>
<organism evidence="2 3">
    <name type="scientific">Stereocaulon virgatum</name>
    <dbReference type="NCBI Taxonomy" id="373712"/>
    <lineage>
        <taxon>Eukaryota</taxon>
        <taxon>Fungi</taxon>
        <taxon>Dikarya</taxon>
        <taxon>Ascomycota</taxon>
        <taxon>Pezizomycotina</taxon>
        <taxon>Lecanoromycetes</taxon>
        <taxon>OSLEUM clade</taxon>
        <taxon>Lecanoromycetidae</taxon>
        <taxon>Lecanorales</taxon>
        <taxon>Lecanorineae</taxon>
        <taxon>Stereocaulaceae</taxon>
        <taxon>Stereocaulon</taxon>
    </lineage>
</organism>
<sequence>MIRQKLSSFEDYYGAYTRRRKDLLSVQPVQARAGYQYTVSTTWNLSVGSTREIAQVTRGPSKESHVNASNALDLLNSSGSVISTGYPKTFSRQRGGSHLYDKQNPCGGRDM</sequence>
<evidence type="ECO:0000313" key="3">
    <source>
        <dbReference type="Proteomes" id="UP001590950"/>
    </source>
</evidence>
<comment type="caution">
    <text evidence="2">The sequence shown here is derived from an EMBL/GenBank/DDBJ whole genome shotgun (WGS) entry which is preliminary data.</text>
</comment>
<protein>
    <submittedName>
        <fullName evidence="2">Uncharacterized protein</fullName>
    </submittedName>
</protein>
<evidence type="ECO:0000256" key="1">
    <source>
        <dbReference type="SAM" id="MobiDB-lite"/>
    </source>
</evidence>
<reference evidence="2 3" key="1">
    <citation type="submission" date="2024-09" db="EMBL/GenBank/DDBJ databases">
        <title>Rethinking Asexuality: The Enigmatic Case of Functional Sexual Genes in Lepraria (Stereocaulaceae).</title>
        <authorList>
            <person name="Doellman M."/>
            <person name="Sun Y."/>
            <person name="Barcenas-Pena A."/>
            <person name="Lumbsch H.T."/>
            <person name="Grewe F."/>
        </authorList>
    </citation>
    <scope>NUCLEOTIDE SEQUENCE [LARGE SCALE GENOMIC DNA]</scope>
    <source>
        <strain evidence="2 3">Mercado 3170</strain>
    </source>
</reference>
<accession>A0ABR4AGW5</accession>